<name>A0ABZ2Y871_9FIRM</name>
<dbReference type="PANTHER" id="PTHR43701:SF2">
    <property type="entry name" value="MEMBRANE TRANSPORTER PROTEIN YJNA-RELATED"/>
    <property type="match status" value="1"/>
</dbReference>
<sequence length="124" mass="13456">MEESLLIKHKFKIILVGFITGLTNGLFGAGGGTIVVPAMERILKVEEHESHATAIAVILPLSIMSTFIYTRHQILDWKSIIYVAIGGVGGGILGAKLLCKISPQWLHKIFGLFMIAASIRMILG</sequence>
<feature type="transmembrane region" description="Helical" evidence="6">
    <location>
        <begin position="51"/>
        <end position="69"/>
    </location>
</feature>
<accession>A0ABZ2Y871</accession>
<evidence type="ECO:0000256" key="4">
    <source>
        <dbReference type="ARBA" id="ARBA00022989"/>
    </source>
</evidence>
<dbReference type="Pfam" id="PF01925">
    <property type="entry name" value="TauE"/>
    <property type="match status" value="1"/>
</dbReference>
<organism evidence="7 8">
    <name type="scientific">Defluviitalea saccharophila</name>
    <dbReference type="NCBI Taxonomy" id="879970"/>
    <lineage>
        <taxon>Bacteria</taxon>
        <taxon>Bacillati</taxon>
        <taxon>Bacillota</taxon>
        <taxon>Clostridia</taxon>
        <taxon>Lachnospirales</taxon>
        <taxon>Defluviitaleaceae</taxon>
        <taxon>Defluviitalea</taxon>
    </lineage>
</organism>
<comment type="similarity">
    <text evidence="2 6">Belongs to the 4-toluene sulfonate uptake permease (TSUP) (TC 2.A.102) family.</text>
</comment>
<dbReference type="PANTHER" id="PTHR43701">
    <property type="entry name" value="MEMBRANE TRANSPORTER PROTEIN MJ0441-RELATED"/>
    <property type="match status" value="1"/>
</dbReference>
<evidence type="ECO:0000313" key="8">
    <source>
        <dbReference type="Proteomes" id="UP001486565"/>
    </source>
</evidence>
<reference evidence="7 8" key="1">
    <citation type="submission" date="2023-03" db="EMBL/GenBank/DDBJ databases">
        <title>Novel Species.</title>
        <authorList>
            <person name="Ma S."/>
        </authorList>
    </citation>
    <scope>NUCLEOTIDE SEQUENCE [LARGE SCALE GENOMIC DNA]</scope>
    <source>
        <strain evidence="7 8">LIND6LT2</strain>
    </source>
</reference>
<gene>
    <name evidence="7" type="ORF">QBE51_13605</name>
</gene>
<evidence type="ECO:0000313" key="7">
    <source>
        <dbReference type="EMBL" id="WZL71405.1"/>
    </source>
</evidence>
<feature type="transmembrane region" description="Helical" evidence="6">
    <location>
        <begin position="12"/>
        <end position="39"/>
    </location>
</feature>
<comment type="subcellular location">
    <subcellularLocation>
        <location evidence="6">Cell membrane</location>
        <topology evidence="6">Multi-pass membrane protein</topology>
    </subcellularLocation>
    <subcellularLocation>
        <location evidence="1">Membrane</location>
        <topology evidence="1">Multi-pass membrane protein</topology>
    </subcellularLocation>
</comment>
<keyword evidence="3 6" id="KW-0812">Transmembrane</keyword>
<evidence type="ECO:0000256" key="5">
    <source>
        <dbReference type="ARBA" id="ARBA00023136"/>
    </source>
</evidence>
<keyword evidence="6" id="KW-1003">Cell membrane</keyword>
<protein>
    <recommendedName>
        <fullName evidence="6">Probable membrane transporter protein</fullName>
    </recommendedName>
</protein>
<evidence type="ECO:0000256" key="6">
    <source>
        <dbReference type="RuleBase" id="RU363041"/>
    </source>
</evidence>
<dbReference type="Proteomes" id="UP001486565">
    <property type="component" value="Chromosome"/>
</dbReference>
<keyword evidence="5 6" id="KW-0472">Membrane</keyword>
<keyword evidence="8" id="KW-1185">Reference proteome</keyword>
<keyword evidence="4 6" id="KW-1133">Transmembrane helix</keyword>
<proteinExistence type="inferred from homology"/>
<evidence type="ECO:0000256" key="2">
    <source>
        <dbReference type="ARBA" id="ARBA00009142"/>
    </source>
</evidence>
<dbReference type="InterPro" id="IPR002781">
    <property type="entry name" value="TM_pro_TauE-like"/>
</dbReference>
<dbReference type="EMBL" id="CP121687">
    <property type="protein sequence ID" value="WZL71405.1"/>
    <property type="molecule type" value="Genomic_DNA"/>
</dbReference>
<evidence type="ECO:0000256" key="1">
    <source>
        <dbReference type="ARBA" id="ARBA00004141"/>
    </source>
</evidence>
<feature type="transmembrane region" description="Helical" evidence="6">
    <location>
        <begin position="81"/>
        <end position="99"/>
    </location>
</feature>
<evidence type="ECO:0000256" key="3">
    <source>
        <dbReference type="ARBA" id="ARBA00022692"/>
    </source>
</evidence>
<dbReference type="InterPro" id="IPR051598">
    <property type="entry name" value="TSUP/Inactive_protease-like"/>
</dbReference>